<feature type="region of interest" description="Disordered" evidence="1">
    <location>
        <begin position="414"/>
        <end position="464"/>
    </location>
</feature>
<dbReference type="Proteomes" id="UP001600888">
    <property type="component" value="Unassembled WGS sequence"/>
</dbReference>
<evidence type="ECO:0008006" key="4">
    <source>
        <dbReference type="Google" id="ProtNLM"/>
    </source>
</evidence>
<keyword evidence="3" id="KW-1185">Reference proteome</keyword>
<feature type="region of interest" description="Disordered" evidence="1">
    <location>
        <begin position="935"/>
        <end position="969"/>
    </location>
</feature>
<dbReference type="EMBL" id="JBAWTH010000043">
    <property type="protein sequence ID" value="KAL2283370.1"/>
    <property type="molecule type" value="Genomic_DNA"/>
</dbReference>
<evidence type="ECO:0000313" key="3">
    <source>
        <dbReference type="Proteomes" id="UP001600888"/>
    </source>
</evidence>
<evidence type="ECO:0000313" key="2">
    <source>
        <dbReference type="EMBL" id="KAL2283370.1"/>
    </source>
</evidence>
<sequence length="969" mass="107186">MKSRRRLSSSDISMEDRHAHKHSKHRPRGGSDYPADENNMALRASDHHDRRRKSSHRYDGDVESDADEGLTRTKPSRRLSRQEEKTSVYRQLKEVERVQREVAPSNLSLEEIHVHYVPIISNSPTNPFKSRHQLGLPSNKHEIHKSKPQADNNTDTTVPHTSRLERARSPSQERSRKSPSRRSKHGHEKHGKHGKKVDPYLEPLKQRWICYQCGRIRSDKIGERHPLAVDQKMQPNWCGRCRITHECNGKPLSWYGQRHYCWGCGIVRSEKYHRENEIKPGQSSGPNYCRPCREASPGYEHNLREASEIGGEATSFDKAFMRQVHDANLSDIEEDKDGHASTSKRAPGKENDARAGLLKSREATSSMLKNRSFKTKTSSDTSSDGNVTINKLKEMHLETDKTLNFGGKTRDGGARLSAASSYKPPSVESVSGRSSVVGRDVKTSHVSHRDTGHLAQPGGNGDFEMKDAGFDTADKACQADISSTIRAYPSGPDTAASPMDIHQSGSGSRPTASGTNDSGVSRKLPPGTSRTSASSIRFRARRNPAEASTGSPPQRDGFAVDGNIGDKLRYGALGSGVWAQQPTYNGSQEMPAQGSFGSAHHFDSMANGSANGQRLTDFLMPPTPPLESHWQNTGTQQQNLDCDPYMMNQHEWADQSSQTSAPKAYNHRMSPGTPGAYGAHNGTGGFGPGVGAEYTANPGYFSRPQNGFNSAAHFSDAHCRRDFSGDSYYDPPTKDQFEYNKPSYPSGGFSQAQESYQPQQSYQYGHQNGYIPRPEYVPRPQYVPQPQYGAQTQYGFQNEPGNWAEHNGNGFSQQVPAFRGDSGYSAPKEFDFSFIGQGNNSEWAANTYVPTHEEINAYMERNCTNPGPQMTTPRAEPQWTIYEDEDDGATREQQQQGYDARVGASAWSDGKTSVHHVSSTTPGNTVTILSIREVTSDEDLSAKFDGGRSEGDEDHNSDAFSSMTAIQAG</sequence>
<gene>
    <name evidence="2" type="ORF">FJTKL_09978</name>
</gene>
<comment type="caution">
    <text evidence="2">The sequence shown here is derived from an EMBL/GenBank/DDBJ whole genome shotgun (WGS) entry which is preliminary data.</text>
</comment>
<feature type="region of interest" description="Disordered" evidence="1">
    <location>
        <begin position="485"/>
        <end position="561"/>
    </location>
</feature>
<feature type="region of interest" description="Disordered" evidence="1">
    <location>
        <begin position="725"/>
        <end position="752"/>
    </location>
</feature>
<feature type="compositionally biased region" description="Basic residues" evidence="1">
    <location>
        <begin position="19"/>
        <end position="28"/>
    </location>
</feature>
<accession>A0ABR4ELP8</accession>
<name>A0ABR4ELP8_9PEZI</name>
<proteinExistence type="predicted"/>
<protein>
    <recommendedName>
        <fullName evidence="4">Zinc-finger domain-containing protein</fullName>
    </recommendedName>
</protein>
<feature type="compositionally biased region" description="Low complexity" evidence="1">
    <location>
        <begin position="426"/>
        <end position="438"/>
    </location>
</feature>
<feature type="compositionally biased region" description="Polar residues" evidence="1">
    <location>
        <begin position="149"/>
        <end position="160"/>
    </location>
</feature>
<feature type="region of interest" description="Disordered" evidence="1">
    <location>
        <begin position="1"/>
        <end position="87"/>
    </location>
</feature>
<feature type="region of interest" description="Disordered" evidence="1">
    <location>
        <begin position="329"/>
        <end position="387"/>
    </location>
</feature>
<feature type="compositionally biased region" description="Polar residues" evidence="1">
    <location>
        <begin position="958"/>
        <end position="969"/>
    </location>
</feature>
<feature type="region of interest" description="Disordered" evidence="1">
    <location>
        <begin position="141"/>
        <end position="198"/>
    </location>
</feature>
<organism evidence="2 3">
    <name type="scientific">Diaporthe vaccinii</name>
    <dbReference type="NCBI Taxonomy" id="105482"/>
    <lineage>
        <taxon>Eukaryota</taxon>
        <taxon>Fungi</taxon>
        <taxon>Dikarya</taxon>
        <taxon>Ascomycota</taxon>
        <taxon>Pezizomycotina</taxon>
        <taxon>Sordariomycetes</taxon>
        <taxon>Sordariomycetidae</taxon>
        <taxon>Diaporthales</taxon>
        <taxon>Diaporthaceae</taxon>
        <taxon>Diaporthe</taxon>
        <taxon>Diaporthe eres species complex</taxon>
    </lineage>
</organism>
<feature type="compositionally biased region" description="Polar residues" evidence="1">
    <location>
        <begin position="503"/>
        <end position="519"/>
    </location>
</feature>
<feature type="compositionally biased region" description="Low complexity" evidence="1">
    <location>
        <begin position="375"/>
        <end position="384"/>
    </location>
</feature>
<feature type="compositionally biased region" description="Basic residues" evidence="1">
    <location>
        <begin position="177"/>
        <end position="195"/>
    </location>
</feature>
<feature type="compositionally biased region" description="Basic and acidic residues" evidence="1">
    <location>
        <begin position="940"/>
        <end position="957"/>
    </location>
</feature>
<feature type="compositionally biased region" description="Basic and acidic residues" evidence="1">
    <location>
        <begin position="439"/>
        <end position="452"/>
    </location>
</feature>
<reference evidence="2 3" key="1">
    <citation type="submission" date="2024-03" db="EMBL/GenBank/DDBJ databases">
        <title>A high-quality draft genome sequence of Diaporthe vaccinii, a causative agent of upright dieback and viscid rot disease in cranberry plants.</title>
        <authorList>
            <person name="Sarrasin M."/>
            <person name="Lang B.F."/>
            <person name="Burger G."/>
        </authorList>
    </citation>
    <scope>NUCLEOTIDE SEQUENCE [LARGE SCALE GENOMIC DNA]</scope>
    <source>
        <strain evidence="2 3">IS7</strain>
    </source>
</reference>
<feature type="compositionally biased region" description="Basic and acidic residues" evidence="1">
    <location>
        <begin position="162"/>
        <end position="176"/>
    </location>
</feature>
<evidence type="ECO:0000256" key="1">
    <source>
        <dbReference type="SAM" id="MobiDB-lite"/>
    </source>
</evidence>